<dbReference type="InterPro" id="IPR015421">
    <property type="entry name" value="PyrdxlP-dep_Trfase_major"/>
</dbReference>
<evidence type="ECO:0000259" key="1">
    <source>
        <dbReference type="Pfam" id="PF00155"/>
    </source>
</evidence>
<dbReference type="InterPro" id="IPR015422">
    <property type="entry name" value="PyrdxlP-dep_Trfase_small"/>
</dbReference>
<evidence type="ECO:0000313" key="2">
    <source>
        <dbReference type="EMBL" id="GAA2220422.1"/>
    </source>
</evidence>
<evidence type="ECO:0000313" key="3">
    <source>
        <dbReference type="Proteomes" id="UP001499843"/>
    </source>
</evidence>
<dbReference type="SUPFAM" id="SSF53383">
    <property type="entry name" value="PLP-dependent transferases"/>
    <property type="match status" value="1"/>
</dbReference>
<dbReference type="EMBL" id="BAAAQX010000088">
    <property type="protein sequence ID" value="GAA2220422.1"/>
    <property type="molecule type" value="Genomic_DNA"/>
</dbReference>
<keyword evidence="3" id="KW-1185">Reference proteome</keyword>
<gene>
    <name evidence="2" type="ORF">GCM10009850_122390</name>
</gene>
<dbReference type="Proteomes" id="UP001499843">
    <property type="component" value="Unassembled WGS sequence"/>
</dbReference>
<dbReference type="InterPro" id="IPR004839">
    <property type="entry name" value="Aminotransferase_I/II_large"/>
</dbReference>
<dbReference type="InterPro" id="IPR015424">
    <property type="entry name" value="PyrdxlP-dep_Trfase"/>
</dbReference>
<accession>A0ABN3D5D5</accession>
<reference evidence="2 3" key="1">
    <citation type="journal article" date="2019" name="Int. J. Syst. Evol. Microbiol.">
        <title>The Global Catalogue of Microorganisms (GCM) 10K type strain sequencing project: providing services to taxonomists for standard genome sequencing and annotation.</title>
        <authorList>
            <consortium name="The Broad Institute Genomics Platform"/>
            <consortium name="The Broad Institute Genome Sequencing Center for Infectious Disease"/>
            <person name="Wu L."/>
            <person name="Ma J."/>
        </authorList>
    </citation>
    <scope>NUCLEOTIDE SEQUENCE [LARGE SCALE GENOMIC DNA]</scope>
    <source>
        <strain evidence="2 3">JCM 16114</strain>
    </source>
</reference>
<dbReference type="Gene3D" id="3.40.640.10">
    <property type="entry name" value="Type I PLP-dependent aspartate aminotransferase-like (Major domain)"/>
    <property type="match status" value="1"/>
</dbReference>
<dbReference type="Pfam" id="PF00155">
    <property type="entry name" value="Aminotran_1_2"/>
    <property type="match status" value="1"/>
</dbReference>
<name>A0ABN3D5D5_9ACTN</name>
<comment type="caution">
    <text evidence="2">The sequence shown here is derived from an EMBL/GenBank/DDBJ whole genome shotgun (WGS) entry which is preliminary data.</text>
</comment>
<dbReference type="Gene3D" id="3.90.1150.10">
    <property type="entry name" value="Aspartate Aminotransferase, domain 1"/>
    <property type="match status" value="1"/>
</dbReference>
<proteinExistence type="predicted"/>
<protein>
    <recommendedName>
        <fullName evidence="1">Aminotransferase class I/classII large domain-containing protein</fullName>
    </recommendedName>
</protein>
<sequence length="341" mass="36256">MRGVTDQPGTVDLTGRTPPWPRPAAELWRACLTRSLAGEEPWEVPPRAGHPELRAALGEHLDLDPDALAITSGVRASLPYLMSGSTRLILERPTFLELGVVARGAGHRVTLAELDAVLAGRAADDTAVLWLTHPARNPDGRSLGAAELDRLLTLVPAYRRIVVNRTYQWYRPAALPAAFIQVGTLHKLTGGGMRVGWIWPVPASYHGLPADGGPPGPWQLALAAFIRAGGLRLLSGNPIDEQARRRHFEGLLGRPGTGSGSGIGSSERDLYCGAQLLLPVTGSEPDVVRALAANGVRVSPGRAFAAPGHVRLSWAGRTDGQLAVAATRINEVLAAHTRRTG</sequence>
<feature type="domain" description="Aminotransferase class I/classII large" evidence="1">
    <location>
        <begin position="43"/>
        <end position="329"/>
    </location>
</feature>
<organism evidence="2 3">
    <name type="scientific">Nonomuraea monospora</name>
    <dbReference type="NCBI Taxonomy" id="568818"/>
    <lineage>
        <taxon>Bacteria</taxon>
        <taxon>Bacillati</taxon>
        <taxon>Actinomycetota</taxon>
        <taxon>Actinomycetes</taxon>
        <taxon>Streptosporangiales</taxon>
        <taxon>Streptosporangiaceae</taxon>
        <taxon>Nonomuraea</taxon>
    </lineage>
</organism>